<sequence length="253" mass="27806">MQPRSNPLTESATLLRRVAVILGSFGLTALYSLLILGRAAVRRLDRKTVDAYIHGWSTTVLRMVRANLTVRGEIPEFGDGRRYMIMSTHASQYDIPITLASMPGSVRMLAKKEMFGVPLLGPAMKAAEFPSIDRHNRHRAVQDLARARAMMESGIVLWAAPEGTRSPDASLQPFKKGCFHLALDTEAVIVPMAIRGVHGVLQARSWKINLGQPVEVVVGTPIDTSGMSKEQLPELMAQVRTQLEELLGDGEAR</sequence>
<gene>
    <name evidence="6" type="primary">plsC</name>
    <name evidence="6" type="ORF">GCM10007071_21800</name>
</gene>
<evidence type="ECO:0000259" key="5">
    <source>
        <dbReference type="SMART" id="SM00563"/>
    </source>
</evidence>
<dbReference type="InterPro" id="IPR002123">
    <property type="entry name" value="Plipid/glycerol_acylTrfase"/>
</dbReference>
<dbReference type="Proteomes" id="UP000601597">
    <property type="component" value="Unassembled WGS sequence"/>
</dbReference>
<keyword evidence="7" id="KW-1185">Reference proteome</keyword>
<dbReference type="RefSeq" id="WP_189576285.1">
    <property type="nucleotide sequence ID" value="NZ_BMXV01000004.1"/>
</dbReference>
<keyword evidence="2" id="KW-0808">Transferase</keyword>
<dbReference type="PANTHER" id="PTHR10434">
    <property type="entry name" value="1-ACYL-SN-GLYCEROL-3-PHOSPHATE ACYLTRANSFERASE"/>
    <property type="match status" value="1"/>
</dbReference>
<dbReference type="SUPFAM" id="SSF69593">
    <property type="entry name" value="Glycerol-3-phosphate (1)-acyltransferase"/>
    <property type="match status" value="1"/>
</dbReference>
<evidence type="ECO:0000256" key="2">
    <source>
        <dbReference type="ARBA" id="ARBA00022679"/>
    </source>
</evidence>
<dbReference type="GO" id="GO:0016746">
    <property type="term" value="F:acyltransferase activity"/>
    <property type="evidence" value="ECO:0007669"/>
    <property type="project" value="UniProtKB-KW"/>
</dbReference>
<keyword evidence="4" id="KW-0472">Membrane</keyword>
<dbReference type="EMBL" id="BMXV01000004">
    <property type="protein sequence ID" value="GGY74058.1"/>
    <property type="molecule type" value="Genomic_DNA"/>
</dbReference>
<name>A0ABQ3B3Z0_9GAMM</name>
<reference evidence="7" key="1">
    <citation type="journal article" date="2019" name="Int. J. Syst. Evol. Microbiol.">
        <title>The Global Catalogue of Microorganisms (GCM) 10K type strain sequencing project: providing services to taxonomists for standard genome sequencing and annotation.</title>
        <authorList>
            <consortium name="The Broad Institute Genomics Platform"/>
            <consortium name="The Broad Institute Genome Sequencing Center for Infectious Disease"/>
            <person name="Wu L."/>
            <person name="Ma J."/>
        </authorList>
    </citation>
    <scope>NUCLEOTIDE SEQUENCE [LARGE SCALE GENOMIC DNA]</scope>
    <source>
        <strain evidence="7">KCTC 22280</strain>
    </source>
</reference>
<dbReference type="CDD" id="cd07989">
    <property type="entry name" value="LPLAT_AGPAT-like"/>
    <property type="match status" value="1"/>
</dbReference>
<dbReference type="Pfam" id="PF01553">
    <property type="entry name" value="Acyltransferase"/>
    <property type="match status" value="1"/>
</dbReference>
<protein>
    <submittedName>
        <fullName evidence="6">1-acyl-sn-glycerol-3-phosphate acyltransferase</fullName>
    </submittedName>
</protein>
<dbReference type="SMART" id="SM00563">
    <property type="entry name" value="PlsC"/>
    <property type="match status" value="1"/>
</dbReference>
<dbReference type="PANTHER" id="PTHR10434:SF66">
    <property type="entry name" value="PHOSPHOLIPID_GLYCEROL ACYLTRANSFERASE DOMAIN-CONTAINING PROTEIN"/>
    <property type="match status" value="1"/>
</dbReference>
<proteinExistence type="predicted"/>
<keyword evidence="3 6" id="KW-0012">Acyltransferase</keyword>
<comment type="caution">
    <text evidence="6">The sequence shown here is derived from an EMBL/GenBank/DDBJ whole genome shotgun (WGS) entry which is preliminary data.</text>
</comment>
<comment type="pathway">
    <text evidence="1">Lipid metabolism.</text>
</comment>
<organism evidence="6 7">
    <name type="scientific">Marinobacter zhanjiangensis</name>
    <dbReference type="NCBI Taxonomy" id="578215"/>
    <lineage>
        <taxon>Bacteria</taxon>
        <taxon>Pseudomonadati</taxon>
        <taxon>Pseudomonadota</taxon>
        <taxon>Gammaproteobacteria</taxon>
        <taxon>Pseudomonadales</taxon>
        <taxon>Marinobacteraceae</taxon>
        <taxon>Marinobacter</taxon>
    </lineage>
</organism>
<keyword evidence="4" id="KW-0812">Transmembrane</keyword>
<evidence type="ECO:0000313" key="6">
    <source>
        <dbReference type="EMBL" id="GGY74058.1"/>
    </source>
</evidence>
<feature type="domain" description="Phospholipid/glycerol acyltransferase" evidence="5">
    <location>
        <begin position="83"/>
        <end position="197"/>
    </location>
</feature>
<keyword evidence="4" id="KW-1133">Transmembrane helix</keyword>
<accession>A0ABQ3B3Z0</accession>
<evidence type="ECO:0000256" key="1">
    <source>
        <dbReference type="ARBA" id="ARBA00005189"/>
    </source>
</evidence>
<feature type="transmembrane region" description="Helical" evidence="4">
    <location>
        <begin position="14"/>
        <end position="37"/>
    </location>
</feature>
<evidence type="ECO:0000313" key="7">
    <source>
        <dbReference type="Proteomes" id="UP000601597"/>
    </source>
</evidence>
<evidence type="ECO:0000256" key="4">
    <source>
        <dbReference type="SAM" id="Phobius"/>
    </source>
</evidence>
<evidence type="ECO:0000256" key="3">
    <source>
        <dbReference type="ARBA" id="ARBA00023315"/>
    </source>
</evidence>